<evidence type="ECO:0000256" key="3">
    <source>
        <dbReference type="ARBA" id="ARBA00022670"/>
    </source>
</evidence>
<dbReference type="EC" id="3.4.21.4" evidence="11"/>
<dbReference type="PROSITE" id="PS50240">
    <property type="entry name" value="TRYPSIN_DOM"/>
    <property type="match status" value="1"/>
</dbReference>
<dbReference type="Proteomes" id="UP001107558">
    <property type="component" value="Chromosome 1"/>
</dbReference>
<keyword evidence="16" id="KW-1185">Reference proteome</keyword>
<evidence type="ECO:0000256" key="1">
    <source>
        <dbReference type="ARBA" id="ARBA00004613"/>
    </source>
</evidence>
<keyword evidence="7" id="KW-0865">Zymogen</keyword>
<dbReference type="SUPFAM" id="SSF50494">
    <property type="entry name" value="Trypsin-like serine proteases"/>
    <property type="match status" value="1"/>
</dbReference>
<dbReference type="GO" id="GO:0005576">
    <property type="term" value="C:extracellular region"/>
    <property type="evidence" value="ECO:0007669"/>
    <property type="project" value="UniProtKB-SubCell"/>
</dbReference>
<keyword evidence="6 12" id="KW-0720">Serine protease</keyword>
<feature type="domain" description="Peptidase S1" evidence="14">
    <location>
        <begin position="32"/>
        <end position="253"/>
    </location>
</feature>
<evidence type="ECO:0000256" key="4">
    <source>
        <dbReference type="ARBA" id="ARBA00022757"/>
    </source>
</evidence>
<dbReference type="EMBL" id="JADBJN010000001">
    <property type="protein sequence ID" value="KAG5681761.1"/>
    <property type="molecule type" value="Genomic_DNA"/>
</dbReference>
<reference evidence="15" key="1">
    <citation type="submission" date="2021-03" db="EMBL/GenBank/DDBJ databases">
        <title>Chromosome level genome of the anhydrobiotic midge Polypedilum vanderplanki.</title>
        <authorList>
            <person name="Yoshida Y."/>
            <person name="Kikawada T."/>
            <person name="Gusev O."/>
        </authorList>
    </citation>
    <scope>NUCLEOTIDE SEQUENCE</scope>
    <source>
        <strain evidence="15">NIAS01</strain>
        <tissue evidence="15">Whole body or cell culture</tissue>
    </source>
</reference>
<evidence type="ECO:0000256" key="9">
    <source>
        <dbReference type="ARBA" id="ARBA00024195"/>
    </source>
</evidence>
<accession>A0A9J6CHS7</accession>
<keyword evidence="4" id="KW-0222">Digestion</keyword>
<evidence type="ECO:0000256" key="7">
    <source>
        <dbReference type="ARBA" id="ARBA00023145"/>
    </source>
</evidence>
<evidence type="ECO:0000256" key="12">
    <source>
        <dbReference type="RuleBase" id="RU363034"/>
    </source>
</evidence>
<keyword evidence="5 12" id="KW-0378">Hydrolase</keyword>
<comment type="caution">
    <text evidence="15">The sequence shown here is derived from an EMBL/GenBank/DDBJ whole genome shotgun (WGS) entry which is preliminary data.</text>
</comment>
<dbReference type="InterPro" id="IPR001254">
    <property type="entry name" value="Trypsin_dom"/>
</dbReference>
<dbReference type="PANTHER" id="PTHR24276:SF97">
    <property type="entry name" value="GH13245P2-RELATED"/>
    <property type="match status" value="1"/>
</dbReference>
<dbReference type="InterPro" id="IPR043504">
    <property type="entry name" value="Peptidase_S1_PA_chymotrypsin"/>
</dbReference>
<dbReference type="Pfam" id="PF00089">
    <property type="entry name" value="Trypsin"/>
    <property type="match status" value="1"/>
</dbReference>
<keyword evidence="2" id="KW-0964">Secreted</keyword>
<protein>
    <recommendedName>
        <fullName evidence="11">trypsin</fullName>
        <ecNumber evidence="11">3.4.21.4</ecNumber>
    </recommendedName>
</protein>
<dbReference type="AlphaFoldDB" id="A0A9J6CHS7"/>
<dbReference type="InterPro" id="IPR050430">
    <property type="entry name" value="Peptidase_S1"/>
</dbReference>
<comment type="subcellular location">
    <subcellularLocation>
        <location evidence="1">Secreted</location>
    </subcellularLocation>
</comment>
<dbReference type="FunFam" id="2.40.10.10:FF:000047">
    <property type="entry name" value="Trypsin eta"/>
    <property type="match status" value="1"/>
</dbReference>
<dbReference type="InterPro" id="IPR001314">
    <property type="entry name" value="Peptidase_S1A"/>
</dbReference>
<dbReference type="SMART" id="SM00020">
    <property type="entry name" value="Tryp_SPc"/>
    <property type="match status" value="1"/>
</dbReference>
<dbReference type="PANTHER" id="PTHR24276">
    <property type="entry name" value="POLYSERASE-RELATED"/>
    <property type="match status" value="1"/>
</dbReference>
<name>A0A9J6CHS7_POLVA</name>
<dbReference type="InterPro" id="IPR009003">
    <property type="entry name" value="Peptidase_S1_PA"/>
</dbReference>
<keyword evidence="3 12" id="KW-0645">Protease</keyword>
<evidence type="ECO:0000256" key="10">
    <source>
        <dbReference type="ARBA" id="ARBA00036320"/>
    </source>
</evidence>
<dbReference type="PROSITE" id="PS00134">
    <property type="entry name" value="TRYPSIN_HIS"/>
    <property type="match status" value="1"/>
</dbReference>
<organism evidence="15 16">
    <name type="scientific">Polypedilum vanderplanki</name>
    <name type="common">Sleeping chironomid midge</name>
    <dbReference type="NCBI Taxonomy" id="319348"/>
    <lineage>
        <taxon>Eukaryota</taxon>
        <taxon>Metazoa</taxon>
        <taxon>Ecdysozoa</taxon>
        <taxon>Arthropoda</taxon>
        <taxon>Hexapoda</taxon>
        <taxon>Insecta</taxon>
        <taxon>Pterygota</taxon>
        <taxon>Neoptera</taxon>
        <taxon>Endopterygota</taxon>
        <taxon>Diptera</taxon>
        <taxon>Nematocera</taxon>
        <taxon>Chironomoidea</taxon>
        <taxon>Chironomidae</taxon>
        <taxon>Chironominae</taxon>
        <taxon>Polypedilum</taxon>
        <taxon>Polypedilum</taxon>
    </lineage>
</organism>
<proteinExistence type="inferred from homology"/>
<dbReference type="Gene3D" id="2.40.10.10">
    <property type="entry name" value="Trypsin-like serine proteases"/>
    <property type="match status" value="2"/>
</dbReference>
<dbReference type="GO" id="GO:0016485">
    <property type="term" value="P:protein processing"/>
    <property type="evidence" value="ECO:0007669"/>
    <property type="project" value="UniProtKB-ARBA"/>
</dbReference>
<dbReference type="InterPro" id="IPR033116">
    <property type="entry name" value="TRYPSIN_SER"/>
</dbReference>
<dbReference type="CDD" id="cd00190">
    <property type="entry name" value="Tryp_SPc"/>
    <property type="match status" value="1"/>
</dbReference>
<keyword evidence="8" id="KW-1015">Disulfide bond</keyword>
<dbReference type="InterPro" id="IPR018114">
    <property type="entry name" value="TRYPSIN_HIS"/>
</dbReference>
<evidence type="ECO:0000259" key="14">
    <source>
        <dbReference type="PROSITE" id="PS50240"/>
    </source>
</evidence>
<evidence type="ECO:0000256" key="11">
    <source>
        <dbReference type="ARBA" id="ARBA00038868"/>
    </source>
</evidence>
<evidence type="ECO:0000256" key="6">
    <source>
        <dbReference type="ARBA" id="ARBA00022825"/>
    </source>
</evidence>
<evidence type="ECO:0000313" key="16">
    <source>
        <dbReference type="Proteomes" id="UP001107558"/>
    </source>
</evidence>
<dbReference type="OrthoDB" id="8440449at2759"/>
<feature type="chain" id="PRO_5039939324" description="trypsin" evidence="13">
    <location>
        <begin position="19"/>
        <end position="255"/>
    </location>
</feature>
<dbReference type="GO" id="GO:0004252">
    <property type="term" value="F:serine-type endopeptidase activity"/>
    <property type="evidence" value="ECO:0007669"/>
    <property type="project" value="UniProtKB-EC"/>
</dbReference>
<feature type="signal peptide" evidence="13">
    <location>
        <begin position="1"/>
        <end position="18"/>
    </location>
</feature>
<evidence type="ECO:0000256" key="5">
    <source>
        <dbReference type="ARBA" id="ARBA00022801"/>
    </source>
</evidence>
<dbReference type="PRINTS" id="PR00722">
    <property type="entry name" value="CHYMOTRYPSIN"/>
</dbReference>
<evidence type="ECO:0000313" key="15">
    <source>
        <dbReference type="EMBL" id="KAG5681761.1"/>
    </source>
</evidence>
<dbReference type="PROSITE" id="PS00135">
    <property type="entry name" value="TRYPSIN_SER"/>
    <property type="match status" value="1"/>
</dbReference>
<evidence type="ECO:0000256" key="2">
    <source>
        <dbReference type="ARBA" id="ARBA00022525"/>
    </source>
</evidence>
<sequence length="255" mass="28582">MIAFKIIVLICILHGVCSKNIDSGERKVDNRIVGGQDAEKDSAPYQVSLQTKSRHNCGGAIIDSRFILTAAHCLYGRFASDYTVMVGSNKLSEASTFYKPDKLIIHSRYNQPTYHNDIGLIRLKEAIQFTDNIKPIDYEWREVPENASIRLTGWGKLSTIGAIPDKLQEIELKHISYEECKKRHDDDENVDYGHLCTFNKAGEAACNGDSGSPLTYNGKVVAVVNWGVPCGRGYPDVHARVAYYHDWIRTTINSN</sequence>
<dbReference type="GO" id="GO:0007586">
    <property type="term" value="P:digestion"/>
    <property type="evidence" value="ECO:0007669"/>
    <property type="project" value="UniProtKB-KW"/>
</dbReference>
<comment type="similarity">
    <text evidence="9">Belongs to the peptidase S1 family. CLIP subfamily.</text>
</comment>
<evidence type="ECO:0000256" key="13">
    <source>
        <dbReference type="SAM" id="SignalP"/>
    </source>
</evidence>
<keyword evidence="13" id="KW-0732">Signal</keyword>
<evidence type="ECO:0000256" key="8">
    <source>
        <dbReference type="ARBA" id="ARBA00023157"/>
    </source>
</evidence>
<gene>
    <name evidence="15" type="ORF">PVAND_011170</name>
</gene>
<comment type="catalytic activity">
    <reaction evidence="10">
        <text>Preferential cleavage: Arg-|-Xaa, Lys-|-Xaa.</text>
        <dbReference type="EC" id="3.4.21.4"/>
    </reaction>
</comment>